<evidence type="ECO:0000313" key="2">
    <source>
        <dbReference type="EMBL" id="KIX03505.1"/>
    </source>
</evidence>
<dbReference type="InterPro" id="IPR010730">
    <property type="entry name" value="HET"/>
</dbReference>
<sequence>MLPVSSELTRSTPVVEYVIGKRQYRSLLEVTSTSTIRGVKKKIEDKIDKPMRYKFYVKILLTWSFRQLTWTGLQENRSLDDYGVRNGDTVRAILTRTSVTRELALDESSPWRKDVSEISDRDTGDWPRRLLHIPTMKSLTWRPGNRYGGKEGPEYEAPEYAALSYTWGKYRDETAEPISIGETEWPVPRIEPTHFTVHDFRRVINRIRRYSGTDFLWLDVACVNQGPDSDEGRLEVGRQAAIFRRAEKTYIWFTTLSEKDWPKSADPDYLQQNIGLFEKILNDPWFGSVWTLQEAYIPAYSYVLDRAGSKLPEISGCGDGTSFKTFTRTCTWLNHYSDTPRVSAARDVVPLLRKSGILAIDSGNPFILYGAAARRRATNKNDRIYGIQQIFGFQLGNTAPNKQTQQYDVNELEIQFTQELLKNYPVGSQMHVFAGSPNFGRGWHANEFSELPDKLPARFIDIFEEILRLDIRRSQNQDQQNRRGLSHLQCLCKFEPRQTESYILGHFSGQMCAFPDLLEAVPESSKVELLVALDYHKDSEVLADLESSVKYLEENTRRYISLYTHDRRRVVSNPGGFAFGKRLKNRHKCRLAVLKLGVHTRSRERSHDVSTFIGLMLMQESGYWRRLGFCLWRVWHPVEDYDKIQWTEEEGYFT</sequence>
<dbReference type="SUPFAM" id="SSF54236">
    <property type="entry name" value="Ubiquitin-like"/>
    <property type="match status" value="1"/>
</dbReference>
<dbReference type="STRING" id="1442369.A0A0D2J3J4"/>
<feature type="domain" description="Heterokaryon incompatibility" evidence="1">
    <location>
        <begin position="160"/>
        <end position="294"/>
    </location>
</feature>
<dbReference type="AlphaFoldDB" id="A0A0D2J3J4"/>
<dbReference type="Pfam" id="PF06985">
    <property type="entry name" value="HET"/>
    <property type="match status" value="1"/>
</dbReference>
<dbReference type="Gene3D" id="3.10.20.90">
    <property type="entry name" value="Phosphatidylinositol 3-kinase Catalytic Subunit, Chain A, domain 1"/>
    <property type="match status" value="1"/>
</dbReference>
<keyword evidence="3" id="KW-1185">Reference proteome</keyword>
<dbReference type="EMBL" id="KN847479">
    <property type="protein sequence ID" value="KIX03505.1"/>
    <property type="molecule type" value="Genomic_DNA"/>
</dbReference>
<protein>
    <recommendedName>
        <fullName evidence="1">Heterokaryon incompatibility domain-containing protein</fullName>
    </recommendedName>
</protein>
<dbReference type="VEuPathDB" id="FungiDB:Z518_07058"/>
<dbReference type="HOGENOM" id="CLU_025795_0_0_1"/>
<reference evidence="2 3" key="1">
    <citation type="submission" date="2015-01" db="EMBL/GenBank/DDBJ databases">
        <title>The Genome Sequence of Rhinocladiella mackenzie CBS 650.93.</title>
        <authorList>
            <consortium name="The Broad Institute Genomics Platform"/>
            <person name="Cuomo C."/>
            <person name="de Hoog S."/>
            <person name="Gorbushina A."/>
            <person name="Stielow B."/>
            <person name="Teixiera M."/>
            <person name="Abouelleil A."/>
            <person name="Chapman S.B."/>
            <person name="Priest M."/>
            <person name="Young S.K."/>
            <person name="Wortman J."/>
            <person name="Nusbaum C."/>
            <person name="Birren B."/>
        </authorList>
    </citation>
    <scope>NUCLEOTIDE SEQUENCE [LARGE SCALE GENOMIC DNA]</scope>
    <source>
        <strain evidence="2 3">CBS 650.93</strain>
    </source>
</reference>
<dbReference type="PANTHER" id="PTHR24148">
    <property type="entry name" value="ANKYRIN REPEAT DOMAIN-CONTAINING PROTEIN 39 HOMOLOG-RELATED"/>
    <property type="match status" value="1"/>
</dbReference>
<name>A0A0D2J3J4_9EURO</name>
<dbReference type="OrthoDB" id="4850726at2759"/>
<organism evidence="2 3">
    <name type="scientific">Rhinocladiella mackenziei CBS 650.93</name>
    <dbReference type="NCBI Taxonomy" id="1442369"/>
    <lineage>
        <taxon>Eukaryota</taxon>
        <taxon>Fungi</taxon>
        <taxon>Dikarya</taxon>
        <taxon>Ascomycota</taxon>
        <taxon>Pezizomycotina</taxon>
        <taxon>Eurotiomycetes</taxon>
        <taxon>Chaetothyriomycetidae</taxon>
        <taxon>Chaetothyriales</taxon>
        <taxon>Herpotrichiellaceae</taxon>
        <taxon>Rhinocladiella</taxon>
    </lineage>
</organism>
<dbReference type="InterPro" id="IPR029071">
    <property type="entry name" value="Ubiquitin-like_domsf"/>
</dbReference>
<dbReference type="GeneID" id="25295129"/>
<dbReference type="Proteomes" id="UP000053617">
    <property type="component" value="Unassembled WGS sequence"/>
</dbReference>
<evidence type="ECO:0000259" key="1">
    <source>
        <dbReference type="Pfam" id="PF06985"/>
    </source>
</evidence>
<gene>
    <name evidence="2" type="ORF">Z518_07058</name>
</gene>
<evidence type="ECO:0000313" key="3">
    <source>
        <dbReference type="Proteomes" id="UP000053617"/>
    </source>
</evidence>
<proteinExistence type="predicted"/>
<accession>A0A0D2J3J4</accession>
<dbReference type="InterPro" id="IPR052895">
    <property type="entry name" value="HetReg/Transcr_Mod"/>
</dbReference>
<dbReference type="RefSeq" id="XP_013270641.1">
    <property type="nucleotide sequence ID" value="XM_013415187.1"/>
</dbReference>
<dbReference type="PANTHER" id="PTHR24148:SF64">
    <property type="entry name" value="HETEROKARYON INCOMPATIBILITY DOMAIN-CONTAINING PROTEIN"/>
    <property type="match status" value="1"/>
</dbReference>